<reference evidence="3 4" key="1">
    <citation type="submission" date="2024-08" db="EMBL/GenBank/DDBJ databases">
        <authorList>
            <person name="Cucini C."/>
            <person name="Frati F."/>
        </authorList>
    </citation>
    <scope>NUCLEOTIDE SEQUENCE [LARGE SCALE GENOMIC DNA]</scope>
</reference>
<name>A0ABP1Q7J5_9HEXA</name>
<feature type="compositionally biased region" description="Basic residues" evidence="1">
    <location>
        <begin position="195"/>
        <end position="209"/>
    </location>
</feature>
<evidence type="ECO:0000313" key="3">
    <source>
        <dbReference type="EMBL" id="CAL8089507.1"/>
    </source>
</evidence>
<evidence type="ECO:0000259" key="2">
    <source>
        <dbReference type="Pfam" id="PF23086"/>
    </source>
</evidence>
<feature type="region of interest" description="Disordered" evidence="1">
    <location>
        <begin position="180"/>
        <end position="243"/>
    </location>
</feature>
<gene>
    <name evidence="3" type="ORF">ODALV1_LOCUS7397</name>
</gene>
<feature type="region of interest" description="Disordered" evidence="1">
    <location>
        <begin position="125"/>
        <end position="148"/>
    </location>
</feature>
<keyword evidence="4" id="KW-1185">Reference proteome</keyword>
<dbReference type="InterPro" id="IPR056398">
    <property type="entry name" value="Tudor_Coilin"/>
</dbReference>
<comment type="caution">
    <text evidence="3">The sequence shown here is derived from an EMBL/GenBank/DDBJ whole genome shotgun (WGS) entry which is preliminary data.</text>
</comment>
<proteinExistence type="predicted"/>
<protein>
    <recommendedName>
        <fullName evidence="2">Coilin tudor domain-containing protein</fullName>
    </recommendedName>
</protein>
<sequence>MAVVGDSPEMQNGRLIGLKLEVSPDLLPRDTSIGTKIFTLLPGEARTVRDVKRYIGNYVIKTPAPFHIFMGEYRIRDEENVQIFSLMTEPCRLIPVPIPRPALSSTPKPKSAAVSDGGSGGKRVTFFDGDITASPVRGPGDNGVDVLDDSRSVAQPHVMQSQSHQQFFTPSPSVVAQNVHKFDVGTEDDDSSTERKKRRRRKHRSRKSSSKSVTQLVNVDDDTVEPPATLGERSSSLKRKIPLDSETATTSINSINGNSAGEKLGILNEETESEDETKEVKTENETCSNTEFLLPKVVDKKSSESLKKTKKQKLSDSAFISSESFASPVSSILSDDSRIGKPRQDTPIVPRVVKNPRFFDSARARKILHTFSDTDTNEPLQESNTQKTEDIKAEIVLVDCKRETNGDTERASKPRLSEMSKDEKYYGSMLDISSVGEVEVGDKIAFKVLELDERYNPSVSAFKEAVVTEKIGSQLTIEYIKNEKVIRSGRYDLSFGDEEEIRDSDNDGFTVIQFNDCLEPKLMQSGRNITTSVSQPVSAV</sequence>
<dbReference type="EMBL" id="CAXLJM020000023">
    <property type="protein sequence ID" value="CAL8089507.1"/>
    <property type="molecule type" value="Genomic_DNA"/>
</dbReference>
<accession>A0ABP1Q7J5</accession>
<feature type="domain" description="Coilin tudor" evidence="2">
    <location>
        <begin position="438"/>
        <end position="525"/>
    </location>
</feature>
<evidence type="ECO:0000256" key="1">
    <source>
        <dbReference type="SAM" id="MobiDB-lite"/>
    </source>
</evidence>
<evidence type="ECO:0000313" key="4">
    <source>
        <dbReference type="Proteomes" id="UP001642540"/>
    </source>
</evidence>
<organism evidence="3 4">
    <name type="scientific">Orchesella dallaii</name>
    <dbReference type="NCBI Taxonomy" id="48710"/>
    <lineage>
        <taxon>Eukaryota</taxon>
        <taxon>Metazoa</taxon>
        <taxon>Ecdysozoa</taxon>
        <taxon>Arthropoda</taxon>
        <taxon>Hexapoda</taxon>
        <taxon>Collembola</taxon>
        <taxon>Entomobryomorpha</taxon>
        <taxon>Entomobryoidea</taxon>
        <taxon>Orchesellidae</taxon>
        <taxon>Orchesellinae</taxon>
        <taxon>Orchesella</taxon>
    </lineage>
</organism>
<dbReference type="Pfam" id="PF23086">
    <property type="entry name" value="Tudor_Coilin"/>
    <property type="match status" value="1"/>
</dbReference>
<dbReference type="Proteomes" id="UP001642540">
    <property type="component" value="Unassembled WGS sequence"/>
</dbReference>